<feature type="domain" description="Endonuclease/exonuclease/phosphatase" evidence="1">
    <location>
        <begin position="38"/>
        <end position="143"/>
    </location>
</feature>
<dbReference type="Gene3D" id="3.60.10.10">
    <property type="entry name" value="Endonuclease/exonuclease/phosphatase"/>
    <property type="match status" value="1"/>
</dbReference>
<accession>A0ABR0WUK7</accession>
<dbReference type="InterPro" id="IPR005135">
    <property type="entry name" value="Endo/exonuclease/phosphatase"/>
</dbReference>
<name>A0ABR0WUK7_REHGL</name>
<proteinExistence type="predicted"/>
<reference evidence="2 3" key="1">
    <citation type="journal article" date="2021" name="Comput. Struct. Biotechnol. J.">
        <title>De novo genome assembly of the potent medicinal plant Rehmannia glutinosa using nanopore technology.</title>
        <authorList>
            <person name="Ma L."/>
            <person name="Dong C."/>
            <person name="Song C."/>
            <person name="Wang X."/>
            <person name="Zheng X."/>
            <person name="Niu Y."/>
            <person name="Chen S."/>
            <person name="Feng W."/>
        </authorList>
    </citation>
    <scope>NUCLEOTIDE SEQUENCE [LARGE SCALE GENOMIC DNA]</scope>
    <source>
        <strain evidence="2">DH-2019</strain>
    </source>
</reference>
<dbReference type="InterPro" id="IPR036691">
    <property type="entry name" value="Endo/exonu/phosph_ase_sf"/>
</dbReference>
<evidence type="ECO:0000313" key="2">
    <source>
        <dbReference type="EMBL" id="KAK6150890.1"/>
    </source>
</evidence>
<dbReference type="PANTHER" id="PTHR33116:SF80">
    <property type="entry name" value="REVERSE TRANSCRIPTASE ZINC-BINDING DOMAIN-CONTAINING PROTEIN"/>
    <property type="match status" value="1"/>
</dbReference>
<sequence>MEVIGIHPQVIHVLATCLITHHINFVSFVYGLNKVADRKPLWEELERIRMVVKNPWLLVGDFNSVLSSGDRKNGAPTRPFEIKDFNNCCSTLGLSDLPSKGHFFTWTNNSVWSKLDRAMVDNDWLLDHPHSEAHFLPSGISDHSPCIVSMSLPSSIGKAPWRFFNMWTDHDDFIPLVQDNWQRYIRGTAQFKLRMKLKLLKADLKELNSKHYSHISSRALKAKTELKEAQSQLESSPGIKEPDTRNILSFSHLSQGSMPFRYLGIPLTAERLKVAHFEELTKKIRTYIDGWSALTLSYAGRAELIRSVLQGVECYWISIFPLPDAVCTKIVKLCHNFLWGTSSKKVAWASICHPKSEGGLGFRDLRAWNNALLAKTLWNIHAKKDTLWHKWIQRRLSRNRPLWTERKGMTRRC</sequence>
<evidence type="ECO:0000313" key="3">
    <source>
        <dbReference type="Proteomes" id="UP001318860"/>
    </source>
</evidence>
<organism evidence="2 3">
    <name type="scientific">Rehmannia glutinosa</name>
    <name type="common">Chinese foxglove</name>
    <dbReference type="NCBI Taxonomy" id="99300"/>
    <lineage>
        <taxon>Eukaryota</taxon>
        <taxon>Viridiplantae</taxon>
        <taxon>Streptophyta</taxon>
        <taxon>Embryophyta</taxon>
        <taxon>Tracheophyta</taxon>
        <taxon>Spermatophyta</taxon>
        <taxon>Magnoliopsida</taxon>
        <taxon>eudicotyledons</taxon>
        <taxon>Gunneridae</taxon>
        <taxon>Pentapetalae</taxon>
        <taxon>asterids</taxon>
        <taxon>lamiids</taxon>
        <taxon>Lamiales</taxon>
        <taxon>Orobanchaceae</taxon>
        <taxon>Rehmannieae</taxon>
        <taxon>Rehmannia</taxon>
    </lineage>
</organism>
<keyword evidence="3" id="KW-1185">Reference proteome</keyword>
<dbReference type="PANTHER" id="PTHR33116">
    <property type="entry name" value="REVERSE TRANSCRIPTASE ZINC-BINDING DOMAIN-CONTAINING PROTEIN-RELATED-RELATED"/>
    <property type="match status" value="1"/>
</dbReference>
<dbReference type="Pfam" id="PF03372">
    <property type="entry name" value="Exo_endo_phos"/>
    <property type="match status" value="1"/>
</dbReference>
<evidence type="ECO:0000259" key="1">
    <source>
        <dbReference type="Pfam" id="PF03372"/>
    </source>
</evidence>
<dbReference type="Proteomes" id="UP001318860">
    <property type="component" value="Unassembled WGS sequence"/>
</dbReference>
<comment type="caution">
    <text evidence="2">The sequence shown here is derived from an EMBL/GenBank/DDBJ whole genome shotgun (WGS) entry which is preliminary data.</text>
</comment>
<gene>
    <name evidence="2" type="ORF">DH2020_015822</name>
</gene>
<protein>
    <recommendedName>
        <fullName evidence="1">Endonuclease/exonuclease/phosphatase domain-containing protein</fullName>
    </recommendedName>
</protein>
<dbReference type="SUPFAM" id="SSF56219">
    <property type="entry name" value="DNase I-like"/>
    <property type="match status" value="1"/>
</dbReference>
<dbReference type="EMBL" id="JABTTQ020000008">
    <property type="protein sequence ID" value="KAK6150890.1"/>
    <property type="molecule type" value="Genomic_DNA"/>
</dbReference>